<dbReference type="SUPFAM" id="SSF52172">
    <property type="entry name" value="CheY-like"/>
    <property type="match status" value="1"/>
</dbReference>
<dbReference type="EC" id="2.7.13.3" evidence="3"/>
<dbReference type="PRINTS" id="PR00344">
    <property type="entry name" value="BCTRLSENSOR"/>
</dbReference>
<dbReference type="InterPro" id="IPR004358">
    <property type="entry name" value="Sig_transdc_His_kin-like_C"/>
</dbReference>
<dbReference type="Proteomes" id="UP001500621">
    <property type="component" value="Unassembled WGS sequence"/>
</dbReference>
<comment type="caution">
    <text evidence="11">The sequence shown here is derived from an EMBL/GenBank/DDBJ whole genome shotgun (WGS) entry which is preliminary data.</text>
</comment>
<dbReference type="RefSeq" id="WP_345262380.1">
    <property type="nucleotide sequence ID" value="NZ_BAABIM010000001.1"/>
</dbReference>
<evidence type="ECO:0000256" key="6">
    <source>
        <dbReference type="ARBA" id="ARBA00023012"/>
    </source>
</evidence>
<dbReference type="SUPFAM" id="SSF55874">
    <property type="entry name" value="ATPase domain of HSP90 chaperone/DNA topoisomerase II/histidine kinase"/>
    <property type="match status" value="1"/>
</dbReference>
<feature type="modified residue" description="4-aspartylphosphate" evidence="7">
    <location>
        <position position="62"/>
    </location>
</feature>
<dbReference type="Pfam" id="PF02518">
    <property type="entry name" value="HATPase_c"/>
    <property type="match status" value="1"/>
</dbReference>
<dbReference type="EMBL" id="BAABIM010000001">
    <property type="protein sequence ID" value="GAA4670646.1"/>
    <property type="molecule type" value="Genomic_DNA"/>
</dbReference>
<dbReference type="Pfam" id="PF00512">
    <property type="entry name" value="HisKA"/>
    <property type="match status" value="1"/>
</dbReference>
<dbReference type="PANTHER" id="PTHR43547:SF2">
    <property type="entry name" value="HYBRID SIGNAL TRANSDUCTION HISTIDINE KINASE C"/>
    <property type="match status" value="1"/>
</dbReference>
<name>A0ABP8VSP6_9ACTN</name>
<feature type="region of interest" description="Disordered" evidence="8">
    <location>
        <begin position="131"/>
        <end position="176"/>
    </location>
</feature>
<accession>A0ABP8VSP6</accession>
<evidence type="ECO:0000259" key="9">
    <source>
        <dbReference type="PROSITE" id="PS50109"/>
    </source>
</evidence>
<feature type="compositionally biased region" description="Low complexity" evidence="8">
    <location>
        <begin position="131"/>
        <end position="157"/>
    </location>
</feature>
<dbReference type="SMART" id="SM00448">
    <property type="entry name" value="REC"/>
    <property type="match status" value="1"/>
</dbReference>
<comment type="catalytic activity">
    <reaction evidence="1">
        <text>ATP + protein L-histidine = ADP + protein N-phospho-L-histidine.</text>
        <dbReference type="EC" id="2.7.13.3"/>
    </reaction>
</comment>
<evidence type="ECO:0000259" key="10">
    <source>
        <dbReference type="PROSITE" id="PS50110"/>
    </source>
</evidence>
<proteinExistence type="predicted"/>
<sequence>MSITSVPLTAPRVVLVDDTADLRELMRMALTRGGYDVVGEAGDGRQGIEVCAAQQPDLVLLDLAMPVMDGIEALPGIRRRCPTARIVVLSGFGADQMAARAVAAGADGYVQKGAPIRSMLAYLQQVRHDGGATTTTTSTATAGTTGRSLPPLSLVSDPPGPPPDSPRPPPDTLPGEALALAPLGVLALTPPSPAAAGDEAVRVLAFNPEARALLGADLCEGATLEQVAPRLAEALARHRLHPDAEYELETATGVRVRVRQRAADGSLLLYLDRAPEDAQLLRRAIATAAHEVRGPVTVLGGVAEMIAEESDVDGADLARMMRAVTRQVRILDTITADLLTAAQVHRGSLRLQLRPVDPGEVATLALERSGVRGEAATVRVLDPRTVLADPLRLEQMVANLVHNAVKYGAPPIEVQVRGSHRSGHLEIAVLDRGGGVPEAFHSRLFSEFARADGVTAAGTGLGLYVVRTLAEAQDGAVAYAPREGGGAEFTITLPAA</sequence>
<feature type="compositionally biased region" description="Pro residues" evidence="8">
    <location>
        <begin position="158"/>
        <end position="172"/>
    </location>
</feature>
<keyword evidence="5" id="KW-0418">Kinase</keyword>
<protein>
    <recommendedName>
        <fullName evidence="3">histidine kinase</fullName>
        <ecNumber evidence="3">2.7.13.3</ecNumber>
    </recommendedName>
</protein>
<dbReference type="PANTHER" id="PTHR43547">
    <property type="entry name" value="TWO-COMPONENT HISTIDINE KINASE"/>
    <property type="match status" value="1"/>
</dbReference>
<dbReference type="SMART" id="SM00388">
    <property type="entry name" value="HisKA"/>
    <property type="match status" value="1"/>
</dbReference>
<feature type="domain" description="Response regulatory" evidence="10">
    <location>
        <begin position="12"/>
        <end position="127"/>
    </location>
</feature>
<evidence type="ECO:0000256" key="5">
    <source>
        <dbReference type="ARBA" id="ARBA00022777"/>
    </source>
</evidence>
<evidence type="ECO:0000313" key="11">
    <source>
        <dbReference type="EMBL" id="GAA4670646.1"/>
    </source>
</evidence>
<keyword evidence="6" id="KW-0902">Two-component regulatory system</keyword>
<dbReference type="InterPro" id="IPR003661">
    <property type="entry name" value="HisK_dim/P_dom"/>
</dbReference>
<keyword evidence="5" id="KW-0808">Transferase</keyword>
<evidence type="ECO:0000313" key="12">
    <source>
        <dbReference type="Proteomes" id="UP001500621"/>
    </source>
</evidence>
<dbReference type="PROSITE" id="PS50110">
    <property type="entry name" value="RESPONSE_REGULATORY"/>
    <property type="match status" value="1"/>
</dbReference>
<comment type="subcellular location">
    <subcellularLocation>
        <location evidence="2">Cell membrane</location>
    </subcellularLocation>
</comment>
<dbReference type="SMART" id="SM00387">
    <property type="entry name" value="HATPase_c"/>
    <property type="match status" value="1"/>
</dbReference>
<dbReference type="Gene3D" id="3.40.50.2300">
    <property type="match status" value="1"/>
</dbReference>
<dbReference type="Pfam" id="PF00072">
    <property type="entry name" value="Response_reg"/>
    <property type="match status" value="1"/>
</dbReference>
<evidence type="ECO:0000256" key="8">
    <source>
        <dbReference type="SAM" id="MobiDB-lite"/>
    </source>
</evidence>
<evidence type="ECO:0000256" key="3">
    <source>
        <dbReference type="ARBA" id="ARBA00012438"/>
    </source>
</evidence>
<dbReference type="Gene3D" id="3.30.565.10">
    <property type="entry name" value="Histidine kinase-like ATPase, C-terminal domain"/>
    <property type="match status" value="1"/>
</dbReference>
<dbReference type="CDD" id="cd00082">
    <property type="entry name" value="HisKA"/>
    <property type="match status" value="1"/>
</dbReference>
<dbReference type="Gene3D" id="1.10.287.130">
    <property type="match status" value="1"/>
</dbReference>
<dbReference type="InterPro" id="IPR011006">
    <property type="entry name" value="CheY-like_superfamily"/>
</dbReference>
<dbReference type="InterPro" id="IPR003594">
    <property type="entry name" value="HATPase_dom"/>
</dbReference>
<dbReference type="InterPro" id="IPR036097">
    <property type="entry name" value="HisK_dim/P_sf"/>
</dbReference>
<feature type="domain" description="Histidine kinase" evidence="9">
    <location>
        <begin position="287"/>
        <end position="496"/>
    </location>
</feature>
<evidence type="ECO:0000256" key="1">
    <source>
        <dbReference type="ARBA" id="ARBA00000085"/>
    </source>
</evidence>
<dbReference type="PROSITE" id="PS50109">
    <property type="entry name" value="HIS_KIN"/>
    <property type="match status" value="1"/>
</dbReference>
<reference evidence="12" key="1">
    <citation type="journal article" date="2019" name="Int. J. Syst. Evol. Microbiol.">
        <title>The Global Catalogue of Microorganisms (GCM) 10K type strain sequencing project: providing services to taxonomists for standard genome sequencing and annotation.</title>
        <authorList>
            <consortium name="The Broad Institute Genomics Platform"/>
            <consortium name="The Broad Institute Genome Sequencing Center for Infectious Disease"/>
            <person name="Wu L."/>
            <person name="Ma J."/>
        </authorList>
    </citation>
    <scope>NUCLEOTIDE SEQUENCE [LARGE SCALE GENOMIC DNA]</scope>
    <source>
        <strain evidence="12">JCM 18127</strain>
    </source>
</reference>
<keyword evidence="12" id="KW-1185">Reference proteome</keyword>
<evidence type="ECO:0000256" key="2">
    <source>
        <dbReference type="ARBA" id="ARBA00004236"/>
    </source>
</evidence>
<dbReference type="SUPFAM" id="SSF47384">
    <property type="entry name" value="Homodimeric domain of signal transducing histidine kinase"/>
    <property type="match status" value="1"/>
</dbReference>
<gene>
    <name evidence="11" type="ORF">GCM10023226_04050</name>
</gene>
<dbReference type="InterPro" id="IPR005467">
    <property type="entry name" value="His_kinase_dom"/>
</dbReference>
<dbReference type="InterPro" id="IPR001789">
    <property type="entry name" value="Sig_transdc_resp-reg_receiver"/>
</dbReference>
<evidence type="ECO:0000256" key="4">
    <source>
        <dbReference type="ARBA" id="ARBA00022553"/>
    </source>
</evidence>
<keyword evidence="4 7" id="KW-0597">Phosphoprotein</keyword>
<evidence type="ECO:0000256" key="7">
    <source>
        <dbReference type="PROSITE-ProRule" id="PRU00169"/>
    </source>
</evidence>
<dbReference type="InterPro" id="IPR036890">
    <property type="entry name" value="HATPase_C_sf"/>
</dbReference>
<organism evidence="11 12">
    <name type="scientific">Nocardioides nanhaiensis</name>
    <dbReference type="NCBI Taxonomy" id="1476871"/>
    <lineage>
        <taxon>Bacteria</taxon>
        <taxon>Bacillati</taxon>
        <taxon>Actinomycetota</taxon>
        <taxon>Actinomycetes</taxon>
        <taxon>Propionibacteriales</taxon>
        <taxon>Nocardioidaceae</taxon>
        <taxon>Nocardioides</taxon>
    </lineage>
</organism>